<name>A0ACC0XIT3_9ROSI</name>
<gene>
    <name evidence="1" type="ORF">Pint_11858</name>
</gene>
<proteinExistence type="predicted"/>
<reference evidence="2" key="1">
    <citation type="journal article" date="2023" name="G3 (Bethesda)">
        <title>Genome assembly and association tests identify interacting loci associated with vigor, precocity, and sex in interspecific pistachio rootstocks.</title>
        <authorList>
            <person name="Palmer W."/>
            <person name="Jacygrad E."/>
            <person name="Sagayaradj S."/>
            <person name="Cavanaugh K."/>
            <person name="Han R."/>
            <person name="Bertier L."/>
            <person name="Beede B."/>
            <person name="Kafkas S."/>
            <person name="Golino D."/>
            <person name="Preece J."/>
            <person name="Michelmore R."/>
        </authorList>
    </citation>
    <scope>NUCLEOTIDE SEQUENCE [LARGE SCALE GENOMIC DNA]</scope>
</reference>
<comment type="caution">
    <text evidence="1">The sequence shown here is derived from an EMBL/GenBank/DDBJ whole genome shotgun (WGS) entry which is preliminary data.</text>
</comment>
<evidence type="ECO:0000313" key="2">
    <source>
        <dbReference type="Proteomes" id="UP001163603"/>
    </source>
</evidence>
<evidence type="ECO:0000313" key="1">
    <source>
        <dbReference type="EMBL" id="KAJ0017056.1"/>
    </source>
</evidence>
<organism evidence="1 2">
    <name type="scientific">Pistacia integerrima</name>
    <dbReference type="NCBI Taxonomy" id="434235"/>
    <lineage>
        <taxon>Eukaryota</taxon>
        <taxon>Viridiplantae</taxon>
        <taxon>Streptophyta</taxon>
        <taxon>Embryophyta</taxon>
        <taxon>Tracheophyta</taxon>
        <taxon>Spermatophyta</taxon>
        <taxon>Magnoliopsida</taxon>
        <taxon>eudicotyledons</taxon>
        <taxon>Gunneridae</taxon>
        <taxon>Pentapetalae</taxon>
        <taxon>rosids</taxon>
        <taxon>malvids</taxon>
        <taxon>Sapindales</taxon>
        <taxon>Anacardiaceae</taxon>
        <taxon>Pistacia</taxon>
    </lineage>
</organism>
<sequence length="72" mass="8156">MLLLQEDLFAKICSLSYMGDLRVLVAENKNKACGLLVTRPPEIRSQMGMKLGEKKIINEYRLNACRLISSAR</sequence>
<protein>
    <submittedName>
        <fullName evidence="1">Uncharacterized protein</fullName>
    </submittedName>
</protein>
<keyword evidence="2" id="KW-1185">Reference proteome</keyword>
<accession>A0ACC0XIT3</accession>
<dbReference type="EMBL" id="CM047747">
    <property type="protein sequence ID" value="KAJ0017056.1"/>
    <property type="molecule type" value="Genomic_DNA"/>
</dbReference>
<dbReference type="Proteomes" id="UP001163603">
    <property type="component" value="Chromosome 12"/>
</dbReference>